<keyword evidence="4 10" id="KW-0479">Metal-binding</keyword>
<dbReference type="InterPro" id="IPR000511">
    <property type="entry name" value="Holocyt_c/c1_synthase"/>
</dbReference>
<dbReference type="EMBL" id="SDIL01000086">
    <property type="protein sequence ID" value="RXK36818.1"/>
    <property type="molecule type" value="Genomic_DNA"/>
</dbReference>
<name>A0A4Q1BGW7_TREME</name>
<feature type="compositionally biased region" description="Basic and acidic residues" evidence="11">
    <location>
        <begin position="116"/>
        <end position="133"/>
    </location>
</feature>
<dbReference type="OrthoDB" id="4243at2759"/>
<evidence type="ECO:0000256" key="11">
    <source>
        <dbReference type="SAM" id="MobiDB-lite"/>
    </source>
</evidence>
<keyword evidence="3 10" id="KW-0349">Heme</keyword>
<evidence type="ECO:0000256" key="6">
    <source>
        <dbReference type="ARBA" id="ARBA00023004"/>
    </source>
</evidence>
<keyword evidence="9 10" id="KW-0456">Lyase</keyword>
<comment type="catalytic activity">
    <reaction evidence="10">
        <text>holo-[cytochrome c] = apo-[cytochrome c] + heme b</text>
        <dbReference type="Rhea" id="RHEA:22648"/>
        <dbReference type="Rhea" id="RHEA-COMP:10725"/>
        <dbReference type="Rhea" id="RHEA-COMP:10726"/>
        <dbReference type="ChEBI" id="CHEBI:29950"/>
        <dbReference type="ChEBI" id="CHEBI:60344"/>
        <dbReference type="ChEBI" id="CHEBI:83739"/>
        <dbReference type="EC" id="4.4.1.17"/>
    </reaction>
</comment>
<feature type="compositionally biased region" description="Low complexity" evidence="11">
    <location>
        <begin position="1"/>
        <end position="20"/>
    </location>
</feature>
<evidence type="ECO:0000256" key="1">
    <source>
        <dbReference type="ARBA" id="ARBA00004273"/>
    </source>
</evidence>
<dbReference type="Proteomes" id="UP000289152">
    <property type="component" value="Unassembled WGS sequence"/>
</dbReference>
<evidence type="ECO:0000256" key="5">
    <source>
        <dbReference type="ARBA" id="ARBA00022792"/>
    </source>
</evidence>
<dbReference type="Pfam" id="PF01265">
    <property type="entry name" value="Cyto_heme_lyase"/>
    <property type="match status" value="1"/>
</dbReference>
<evidence type="ECO:0000256" key="8">
    <source>
        <dbReference type="ARBA" id="ARBA00023136"/>
    </source>
</evidence>
<comment type="caution">
    <text evidence="12">The sequence shown here is derived from an EMBL/GenBank/DDBJ whole genome shotgun (WGS) entry which is preliminary data.</text>
</comment>
<dbReference type="EC" id="4.4.1.17" evidence="10"/>
<feature type="compositionally biased region" description="Basic and acidic residues" evidence="11">
    <location>
        <begin position="29"/>
        <end position="40"/>
    </location>
</feature>
<feature type="compositionally biased region" description="Polar residues" evidence="11">
    <location>
        <begin position="73"/>
        <end position="115"/>
    </location>
</feature>
<keyword evidence="6 10" id="KW-0408">Iron</keyword>
<gene>
    <name evidence="12" type="ORF">M231_05902</name>
</gene>
<evidence type="ECO:0000256" key="7">
    <source>
        <dbReference type="ARBA" id="ARBA00023128"/>
    </source>
</evidence>
<dbReference type="AlphaFoldDB" id="A0A4Q1BGW7"/>
<keyword evidence="8 10" id="KW-0472">Membrane</keyword>
<dbReference type="VEuPathDB" id="FungiDB:TREMEDRAFT_28522"/>
<dbReference type="STRING" id="5217.A0A4Q1BGW7"/>
<keyword evidence="7 10" id="KW-0496">Mitochondrion</keyword>
<comment type="similarity">
    <text evidence="2 10">Belongs to the cytochrome c-type heme lyase family.</text>
</comment>
<comment type="function">
    <text evidence="10">Lyase that catalyzes the covalent linking of the heme group to the cytochrome C apoprotein to produce the mature functional cytochrome.</text>
</comment>
<proteinExistence type="inferred from homology"/>
<dbReference type="PANTHER" id="PTHR12743">
    <property type="entry name" value="CYTOCHROME C1 HEME LYASE"/>
    <property type="match status" value="1"/>
</dbReference>
<keyword evidence="13" id="KW-1185">Reference proteome</keyword>
<dbReference type="GO" id="GO:0046872">
    <property type="term" value="F:metal ion binding"/>
    <property type="evidence" value="ECO:0007669"/>
    <property type="project" value="UniProtKB-KW"/>
</dbReference>
<keyword evidence="5 10" id="KW-0999">Mitochondrion inner membrane</keyword>
<evidence type="ECO:0000313" key="13">
    <source>
        <dbReference type="Proteomes" id="UP000289152"/>
    </source>
</evidence>
<protein>
    <recommendedName>
        <fullName evidence="10">Holocytochrome c-type synthase</fullName>
        <ecNumber evidence="10">4.4.1.17</ecNumber>
    </recommendedName>
</protein>
<evidence type="ECO:0000313" key="12">
    <source>
        <dbReference type="EMBL" id="RXK36818.1"/>
    </source>
</evidence>
<comment type="subcellular location">
    <subcellularLocation>
        <location evidence="1 10">Mitochondrion inner membrane</location>
    </subcellularLocation>
</comment>
<evidence type="ECO:0000256" key="2">
    <source>
        <dbReference type="ARBA" id="ARBA00007255"/>
    </source>
</evidence>
<dbReference type="GO" id="GO:0005743">
    <property type="term" value="C:mitochondrial inner membrane"/>
    <property type="evidence" value="ECO:0007669"/>
    <property type="project" value="UniProtKB-SubCell"/>
</dbReference>
<dbReference type="PROSITE" id="PS00822">
    <property type="entry name" value="CYTO_HEME_LYASE_2"/>
    <property type="match status" value="1"/>
</dbReference>
<dbReference type="GO" id="GO:0004408">
    <property type="term" value="F:holocytochrome-c synthase activity"/>
    <property type="evidence" value="ECO:0007669"/>
    <property type="project" value="UniProtKB-EC"/>
</dbReference>
<accession>A0A4Q1BGW7</accession>
<evidence type="ECO:0000256" key="3">
    <source>
        <dbReference type="ARBA" id="ARBA00022617"/>
    </source>
</evidence>
<feature type="region of interest" description="Disordered" evidence="11">
    <location>
        <begin position="1"/>
        <end position="133"/>
    </location>
</feature>
<evidence type="ECO:0000256" key="9">
    <source>
        <dbReference type="ARBA" id="ARBA00023239"/>
    </source>
</evidence>
<organism evidence="12 13">
    <name type="scientific">Tremella mesenterica</name>
    <name type="common">Jelly fungus</name>
    <dbReference type="NCBI Taxonomy" id="5217"/>
    <lineage>
        <taxon>Eukaryota</taxon>
        <taxon>Fungi</taxon>
        <taxon>Dikarya</taxon>
        <taxon>Basidiomycota</taxon>
        <taxon>Agaricomycotina</taxon>
        <taxon>Tremellomycetes</taxon>
        <taxon>Tremellales</taxon>
        <taxon>Tremellaceae</taxon>
        <taxon>Tremella</taxon>
    </lineage>
</organism>
<evidence type="ECO:0000256" key="4">
    <source>
        <dbReference type="ARBA" id="ARBA00022723"/>
    </source>
</evidence>
<sequence>MWPFSSSNTTAQQTAVQTSQLNVGSTISTEDRCPVDHETRQTWLSQHSSSSHPFHPTSPSPTPTIPDVPNIPPSSGLSQNRVISSIPRSTTYTPNIESTHPSEPPFQASTSTSRQGHPEAWSKEEKGGEGDGEVRKIVEGEGMKKDSNGNWVYPSEQQFFNAMLRKNHNPRGKDMKTIVPIHNAVNEKAWEGVLWWEAGMGSEKCGGPRLSSFTGRPKDRTPKAWVMTLLGYSAPFDRHDWIVDRCGHQIRYVIDFYTGKSDPNLPGRMAFHLDVRPALDNWEGLRTRWAGWWR</sequence>
<dbReference type="PANTHER" id="PTHR12743:SF0">
    <property type="entry name" value="HOLOCYTOCHROME C-TYPE SYNTHASE"/>
    <property type="match status" value="1"/>
</dbReference>
<dbReference type="InParanoid" id="A0A4Q1BGW7"/>
<feature type="compositionally biased region" description="Pro residues" evidence="11">
    <location>
        <begin position="56"/>
        <end position="72"/>
    </location>
</feature>
<evidence type="ECO:0000256" key="10">
    <source>
        <dbReference type="RuleBase" id="RU363130"/>
    </source>
</evidence>
<reference evidence="12 13" key="1">
    <citation type="submission" date="2016-06" db="EMBL/GenBank/DDBJ databases">
        <title>Evolution of pathogenesis and genome organization in the Tremellales.</title>
        <authorList>
            <person name="Cuomo C."/>
            <person name="Litvintseva A."/>
            <person name="Heitman J."/>
            <person name="Chen Y."/>
            <person name="Sun S."/>
            <person name="Springer D."/>
            <person name="Dromer F."/>
            <person name="Young S."/>
            <person name="Zeng Q."/>
            <person name="Chapman S."/>
            <person name="Gujja S."/>
            <person name="Saif S."/>
            <person name="Birren B."/>
        </authorList>
    </citation>
    <scope>NUCLEOTIDE SEQUENCE [LARGE SCALE GENOMIC DNA]</scope>
    <source>
        <strain evidence="12 13">ATCC 28783</strain>
    </source>
</reference>